<comment type="subcellular location">
    <subcellularLocation>
        <location evidence="1">Secreted</location>
    </subcellularLocation>
</comment>
<evidence type="ECO:0000256" key="7">
    <source>
        <dbReference type="SAM" id="MobiDB-lite"/>
    </source>
</evidence>
<feature type="region of interest" description="Disordered" evidence="7">
    <location>
        <begin position="284"/>
        <end position="330"/>
    </location>
</feature>
<evidence type="ECO:0000256" key="4">
    <source>
        <dbReference type="ARBA" id="ARBA00022525"/>
    </source>
</evidence>
<keyword evidence="5" id="KW-0732">Signal</keyword>
<evidence type="ECO:0000256" key="1">
    <source>
        <dbReference type="ARBA" id="ARBA00004613"/>
    </source>
</evidence>
<feature type="compositionally biased region" description="Low complexity" evidence="7">
    <location>
        <begin position="34"/>
        <end position="51"/>
    </location>
</feature>
<dbReference type="Pfam" id="PF07174">
    <property type="entry name" value="FAP"/>
    <property type="match status" value="1"/>
</dbReference>
<feature type="domain" description="Fibronectin-attachment" evidence="9">
    <location>
        <begin position="110"/>
        <end position="293"/>
    </location>
</feature>
<feature type="compositionally biased region" description="Pro residues" evidence="7">
    <location>
        <begin position="52"/>
        <end position="106"/>
    </location>
</feature>
<keyword evidence="8" id="KW-0812">Transmembrane</keyword>
<reference evidence="10 11" key="1">
    <citation type="submission" date="2021-07" db="EMBL/GenBank/DDBJ databases">
        <title>Whole genome sequencing of non-tuberculosis mycobacteria type-strains.</title>
        <authorList>
            <person name="Igarashi Y."/>
            <person name="Osugi A."/>
            <person name="Mitarai S."/>
        </authorList>
    </citation>
    <scope>NUCLEOTIDE SEQUENCE [LARGE SCALE GENOMIC DNA]</scope>
    <source>
        <strain evidence="10 11">JCM 16370</strain>
    </source>
</reference>
<keyword evidence="8" id="KW-1133">Transmembrane helix</keyword>
<comment type="similarity">
    <text evidence="2">Belongs to the Apa family.</text>
</comment>
<keyword evidence="11" id="KW-1185">Reference proteome</keyword>
<keyword evidence="8" id="KW-0472">Membrane</keyword>
<evidence type="ECO:0000256" key="8">
    <source>
        <dbReference type="SAM" id="Phobius"/>
    </source>
</evidence>
<dbReference type="InterPro" id="IPR006311">
    <property type="entry name" value="TAT_signal"/>
</dbReference>
<evidence type="ECO:0000256" key="5">
    <source>
        <dbReference type="ARBA" id="ARBA00022729"/>
    </source>
</evidence>
<keyword evidence="4" id="KW-0964">Secreted</keyword>
<dbReference type="EMBL" id="CP080333">
    <property type="protein sequence ID" value="QYL14708.1"/>
    <property type="molecule type" value="Genomic_DNA"/>
</dbReference>
<accession>A0ABX8VF24</accession>
<protein>
    <recommendedName>
        <fullName evidence="3">Alanine and proline-rich secreted protein Apa</fullName>
    </recommendedName>
    <alternativeName>
        <fullName evidence="6">Fibronectin attachment protein</fullName>
    </alternativeName>
</protein>
<evidence type="ECO:0000313" key="10">
    <source>
        <dbReference type="EMBL" id="QYL14708.1"/>
    </source>
</evidence>
<evidence type="ECO:0000259" key="9">
    <source>
        <dbReference type="Pfam" id="PF07174"/>
    </source>
</evidence>
<feature type="transmembrane region" description="Helical" evidence="8">
    <location>
        <begin position="12"/>
        <end position="32"/>
    </location>
</feature>
<proteinExistence type="inferred from homology"/>
<dbReference type="PROSITE" id="PS51318">
    <property type="entry name" value="TAT"/>
    <property type="match status" value="1"/>
</dbReference>
<dbReference type="RefSeq" id="WP_096311548.1">
    <property type="nucleotide sequence ID" value="NZ_CP080333.1"/>
</dbReference>
<evidence type="ECO:0000256" key="6">
    <source>
        <dbReference type="ARBA" id="ARBA00031042"/>
    </source>
</evidence>
<evidence type="ECO:0000256" key="3">
    <source>
        <dbReference type="ARBA" id="ARBA00016054"/>
    </source>
</evidence>
<evidence type="ECO:0000313" key="11">
    <source>
        <dbReference type="Proteomes" id="UP000825367"/>
    </source>
</evidence>
<evidence type="ECO:0000256" key="2">
    <source>
        <dbReference type="ARBA" id="ARBA00005477"/>
    </source>
</evidence>
<feature type="compositionally biased region" description="Low complexity" evidence="7">
    <location>
        <begin position="291"/>
        <end position="300"/>
    </location>
</feature>
<feature type="compositionally biased region" description="Low complexity" evidence="7">
    <location>
        <begin position="312"/>
        <end position="330"/>
    </location>
</feature>
<dbReference type="InterPro" id="IPR010801">
    <property type="entry name" value="FAP"/>
</dbReference>
<organism evidence="10 11">
    <name type="scientific">Mycolicibacterium pallens</name>
    <dbReference type="NCBI Taxonomy" id="370524"/>
    <lineage>
        <taxon>Bacteria</taxon>
        <taxon>Bacillati</taxon>
        <taxon>Actinomycetota</taxon>
        <taxon>Actinomycetes</taxon>
        <taxon>Mycobacteriales</taxon>
        <taxon>Mycobacteriaceae</taxon>
        <taxon>Mycolicibacterium</taxon>
    </lineage>
</organism>
<feature type="region of interest" description="Disordered" evidence="7">
    <location>
        <begin position="34"/>
        <end position="111"/>
    </location>
</feature>
<sequence length="330" mass="33492">MTQPDSISRRPGLWTAFAVTAVTAATAVTIALPSTSAVADPATPTPTTAAPAAPPPAAPPATDPNAPAVPPPPPADPNAPPVAPPPADPNAPPADPNAAPPPPAPLEPGRIPNTSGGFSYLLPAGWVVSDASRLNYGQALLSKTTAPAENGQPAPTANDTSVILGRLDLKLFAGAEQDNSKAAIRLASDMGEFFMPFPGVRINQQSGALQAGDMPGYFSSYEVKFTDTTKPNGQIWAGVVGTAVPNAPRDQRNQRWFVVWLGTAKDPIDPAAAKALAESIRPYTAPPAPVADPNAPVADPNAPPPAAGGRIPLGVPVPVETPVPGMTPGQ</sequence>
<gene>
    <name evidence="10" type="ORF">K0O64_16045</name>
</gene>
<dbReference type="Proteomes" id="UP000825367">
    <property type="component" value="Chromosome"/>
</dbReference>
<name>A0ABX8VF24_9MYCO</name>